<dbReference type="PANTHER" id="PTHR43792">
    <property type="entry name" value="GNAT FAMILY, PUTATIVE (AFU_ORTHOLOGUE AFUA_3G00765)-RELATED-RELATED"/>
    <property type="match status" value="1"/>
</dbReference>
<comment type="caution">
    <text evidence="2">The sequence shown here is derived from an EMBL/GenBank/DDBJ whole genome shotgun (WGS) entry which is preliminary data.</text>
</comment>
<sequence length="179" mass="20490">MKLVTERLTLQSLTADDWPLFLRLYQDPLVIHYIADPCSEEDIRSRFEARLPTWDKHLDQWLCLVIRDKANGQALGMTGFRSQWLPYQQAEVGFGCLPEAQGKGYGKEWLPAVLDFGFNACGYHKVTATVTAGNIASRRLLESCGFLLEGTLRDNYQLAGQWRDDWQFGLLEQEFRGAK</sequence>
<dbReference type="SUPFAM" id="SSF55729">
    <property type="entry name" value="Acyl-CoA N-acyltransferases (Nat)"/>
    <property type="match status" value="1"/>
</dbReference>
<dbReference type="InterPro" id="IPR000182">
    <property type="entry name" value="GNAT_dom"/>
</dbReference>
<dbReference type="GO" id="GO:0016747">
    <property type="term" value="F:acyltransferase activity, transferring groups other than amino-acyl groups"/>
    <property type="evidence" value="ECO:0007669"/>
    <property type="project" value="InterPro"/>
</dbReference>
<protein>
    <submittedName>
        <fullName evidence="2">GNAT family N-acetyltransferase</fullName>
    </submittedName>
</protein>
<evidence type="ECO:0000313" key="2">
    <source>
        <dbReference type="EMBL" id="HCK01370.1"/>
    </source>
</evidence>
<dbReference type="AlphaFoldDB" id="A0A9C7QV21"/>
<gene>
    <name evidence="2" type="ORF">DHV72_15325</name>
</gene>
<dbReference type="EMBL" id="DPSM01000021">
    <property type="protein sequence ID" value="HCK01370.1"/>
    <property type="molecule type" value="Genomic_DNA"/>
</dbReference>
<dbReference type="Pfam" id="PF13302">
    <property type="entry name" value="Acetyltransf_3"/>
    <property type="match status" value="1"/>
</dbReference>
<dbReference type="InterPro" id="IPR016181">
    <property type="entry name" value="Acyl_CoA_acyltransferase"/>
</dbReference>
<organism evidence="2 3">
    <name type="scientific">Serratia grimesii</name>
    <dbReference type="NCBI Taxonomy" id="82995"/>
    <lineage>
        <taxon>Bacteria</taxon>
        <taxon>Pseudomonadati</taxon>
        <taxon>Pseudomonadota</taxon>
        <taxon>Gammaproteobacteria</taxon>
        <taxon>Enterobacterales</taxon>
        <taxon>Yersiniaceae</taxon>
        <taxon>Serratia</taxon>
    </lineage>
</organism>
<dbReference type="Gene3D" id="3.40.630.30">
    <property type="match status" value="1"/>
</dbReference>
<accession>A0A9C7QV21</accession>
<dbReference type="PANTHER" id="PTHR43792:SF1">
    <property type="entry name" value="N-ACETYLTRANSFERASE DOMAIN-CONTAINING PROTEIN"/>
    <property type="match status" value="1"/>
</dbReference>
<evidence type="ECO:0000313" key="3">
    <source>
        <dbReference type="Proteomes" id="UP000262210"/>
    </source>
</evidence>
<dbReference type="InterPro" id="IPR051531">
    <property type="entry name" value="N-acetyltransferase"/>
</dbReference>
<name>A0A9C7QV21_9GAMM</name>
<dbReference type="Proteomes" id="UP000262210">
    <property type="component" value="Unassembled WGS sequence"/>
</dbReference>
<feature type="domain" description="N-acetyltransferase" evidence="1">
    <location>
        <begin position="8"/>
        <end position="167"/>
    </location>
</feature>
<reference evidence="2 3" key="1">
    <citation type="journal article" date="2018" name="Nat. Biotechnol.">
        <title>A standardized bacterial taxonomy based on genome phylogeny substantially revises the tree of life.</title>
        <authorList>
            <person name="Parks D.H."/>
            <person name="Chuvochina M."/>
            <person name="Waite D.W."/>
            <person name="Rinke C."/>
            <person name="Skarshewski A."/>
            <person name="Chaumeil P.A."/>
            <person name="Hugenholtz P."/>
        </authorList>
    </citation>
    <scope>NUCLEOTIDE SEQUENCE [LARGE SCALE GENOMIC DNA]</scope>
    <source>
        <strain evidence="2">UBA11264</strain>
    </source>
</reference>
<dbReference type="PROSITE" id="PS51186">
    <property type="entry name" value="GNAT"/>
    <property type="match status" value="1"/>
</dbReference>
<dbReference type="RefSeq" id="WP_241391791.1">
    <property type="nucleotide sequence ID" value="NZ_CAMIRB010000004.1"/>
</dbReference>
<evidence type="ECO:0000259" key="1">
    <source>
        <dbReference type="PROSITE" id="PS51186"/>
    </source>
</evidence>
<proteinExistence type="predicted"/>